<gene>
    <name evidence="1" type="ORF">ODALV1_LOCUS18711</name>
</gene>
<evidence type="ECO:0000313" key="1">
    <source>
        <dbReference type="EMBL" id="CAL8119766.1"/>
    </source>
</evidence>
<reference evidence="1 2" key="1">
    <citation type="submission" date="2024-08" db="EMBL/GenBank/DDBJ databases">
        <authorList>
            <person name="Cucini C."/>
            <person name="Frati F."/>
        </authorList>
    </citation>
    <scope>NUCLEOTIDE SEQUENCE [LARGE SCALE GENOMIC DNA]</scope>
</reference>
<protein>
    <submittedName>
        <fullName evidence="1">Uncharacterized protein</fullName>
    </submittedName>
</protein>
<sequence length="126" mass="14402">MEGIGVKRNNFSFDLSLAIRKHDVVSVLKLQRDLGKLKPQNESSSKDVKACTSGGDTSRLYMLHAKVDKLFKNLDEFRKQLTRVTAALMEISGKCHLQLSQLQDFNTVATKPLSQWQRRRQRSLQV</sequence>
<dbReference type="Proteomes" id="UP001642540">
    <property type="component" value="Unassembled WGS sequence"/>
</dbReference>
<organism evidence="1 2">
    <name type="scientific">Orchesella dallaii</name>
    <dbReference type="NCBI Taxonomy" id="48710"/>
    <lineage>
        <taxon>Eukaryota</taxon>
        <taxon>Metazoa</taxon>
        <taxon>Ecdysozoa</taxon>
        <taxon>Arthropoda</taxon>
        <taxon>Hexapoda</taxon>
        <taxon>Collembola</taxon>
        <taxon>Entomobryomorpha</taxon>
        <taxon>Entomobryoidea</taxon>
        <taxon>Orchesellidae</taxon>
        <taxon>Orchesellinae</taxon>
        <taxon>Orchesella</taxon>
    </lineage>
</organism>
<accession>A0ABP1R9P3</accession>
<dbReference type="EMBL" id="CAXLJM020000061">
    <property type="protein sequence ID" value="CAL8119766.1"/>
    <property type="molecule type" value="Genomic_DNA"/>
</dbReference>
<proteinExistence type="predicted"/>
<keyword evidence="2" id="KW-1185">Reference proteome</keyword>
<comment type="caution">
    <text evidence="1">The sequence shown here is derived from an EMBL/GenBank/DDBJ whole genome shotgun (WGS) entry which is preliminary data.</text>
</comment>
<evidence type="ECO:0000313" key="2">
    <source>
        <dbReference type="Proteomes" id="UP001642540"/>
    </source>
</evidence>
<name>A0ABP1R9P3_9HEXA</name>